<evidence type="ECO:0000256" key="1">
    <source>
        <dbReference type="PROSITE-ProRule" id="PRU00047"/>
    </source>
</evidence>
<sequence length="345" mass="37967">MQGRATHWPDGASVSWPVYRSSGHGQNEPPAATTTLQINSRPGLLTRSPAKLPRYSGLMPLEPYLAQVDLAALHDRWSCEEAATHLALALEGPALQVLIDLFPEERCDLQALTAALNRHFGQRTSAEQSREELTNRRRREEESVAERGVDRFQPEEEEVNRAQPALTPRRRSRLDRCFRCGEPGHFARDCPAPYNIIPRKRPWSEAVRGPSPRFSAPLHNDCPTVGRCGLARGLYLDCVVDGQPCSALVETGSTICLLRKGLLPGTVGPLPEGWTPTNTELLTVTGERTVMPGKKLLSVVVGTSHEFWLTDIRDEGIVGLDLLANWGAHETVAAVEELGVEVVSI</sequence>
<dbReference type="Gene3D" id="4.10.60.10">
    <property type="entry name" value="Zinc finger, CCHC-type"/>
    <property type="match status" value="1"/>
</dbReference>
<dbReference type="PANTHER" id="PTHR45823:SF1">
    <property type="entry name" value="T-SNARE COILED-COIL HOMOLOGY DOMAIN-CONTAINING PROTEIN"/>
    <property type="match status" value="1"/>
</dbReference>
<feature type="compositionally biased region" description="Basic and acidic residues" evidence="2">
    <location>
        <begin position="128"/>
        <end position="154"/>
    </location>
</feature>
<name>A0A498LU51_LABRO</name>
<dbReference type="SMART" id="SM00343">
    <property type="entry name" value="ZnF_C2HC"/>
    <property type="match status" value="1"/>
</dbReference>
<dbReference type="SUPFAM" id="SSF50630">
    <property type="entry name" value="Acid proteases"/>
    <property type="match status" value="1"/>
</dbReference>
<dbReference type="InterPro" id="IPR021109">
    <property type="entry name" value="Peptidase_aspartic_dom_sf"/>
</dbReference>
<gene>
    <name evidence="4" type="ORF">ROHU_010848</name>
</gene>
<evidence type="ECO:0000259" key="3">
    <source>
        <dbReference type="PROSITE" id="PS50158"/>
    </source>
</evidence>
<evidence type="ECO:0000313" key="5">
    <source>
        <dbReference type="Proteomes" id="UP000290572"/>
    </source>
</evidence>
<dbReference type="Proteomes" id="UP000290572">
    <property type="component" value="Unassembled WGS sequence"/>
</dbReference>
<keyword evidence="1" id="KW-0479">Metal-binding</keyword>
<dbReference type="Pfam" id="PF00098">
    <property type="entry name" value="zf-CCHC"/>
    <property type="match status" value="1"/>
</dbReference>
<dbReference type="EMBL" id="QBIY01013187">
    <property type="protein sequence ID" value="RXN10646.1"/>
    <property type="molecule type" value="Genomic_DNA"/>
</dbReference>
<dbReference type="GO" id="GO:0008270">
    <property type="term" value="F:zinc ion binding"/>
    <property type="evidence" value="ECO:0007669"/>
    <property type="project" value="UniProtKB-KW"/>
</dbReference>
<dbReference type="GO" id="GO:0003676">
    <property type="term" value="F:nucleic acid binding"/>
    <property type="evidence" value="ECO:0007669"/>
    <property type="project" value="InterPro"/>
</dbReference>
<keyword evidence="1" id="KW-0862">Zinc</keyword>
<dbReference type="PANTHER" id="PTHR45823">
    <property type="entry name" value="T-SNARE COILED-COIL HOMOLOGY DOMAIN-CONTAINING PROTEIN"/>
    <property type="match status" value="1"/>
</dbReference>
<keyword evidence="5" id="KW-1185">Reference proteome</keyword>
<dbReference type="InterPro" id="IPR001878">
    <property type="entry name" value="Znf_CCHC"/>
</dbReference>
<evidence type="ECO:0000256" key="2">
    <source>
        <dbReference type="SAM" id="MobiDB-lite"/>
    </source>
</evidence>
<dbReference type="SUPFAM" id="SSF57756">
    <property type="entry name" value="Retrovirus zinc finger-like domains"/>
    <property type="match status" value="1"/>
</dbReference>
<organism evidence="4 5">
    <name type="scientific">Labeo rohita</name>
    <name type="common">Indian major carp</name>
    <name type="synonym">Cyprinus rohita</name>
    <dbReference type="NCBI Taxonomy" id="84645"/>
    <lineage>
        <taxon>Eukaryota</taxon>
        <taxon>Metazoa</taxon>
        <taxon>Chordata</taxon>
        <taxon>Craniata</taxon>
        <taxon>Vertebrata</taxon>
        <taxon>Euteleostomi</taxon>
        <taxon>Actinopterygii</taxon>
        <taxon>Neopterygii</taxon>
        <taxon>Teleostei</taxon>
        <taxon>Ostariophysi</taxon>
        <taxon>Cypriniformes</taxon>
        <taxon>Cyprinidae</taxon>
        <taxon>Labeoninae</taxon>
        <taxon>Labeonini</taxon>
        <taxon>Labeo</taxon>
    </lineage>
</organism>
<dbReference type="InterPro" id="IPR036875">
    <property type="entry name" value="Znf_CCHC_sf"/>
</dbReference>
<keyword evidence="1" id="KW-0863">Zinc-finger</keyword>
<proteinExistence type="predicted"/>
<dbReference type="STRING" id="84645.A0A498LU51"/>
<feature type="domain" description="CCHC-type" evidence="3">
    <location>
        <begin position="176"/>
        <end position="191"/>
    </location>
</feature>
<dbReference type="PROSITE" id="PS50158">
    <property type="entry name" value="ZF_CCHC"/>
    <property type="match status" value="1"/>
</dbReference>
<accession>A0A498LU51</accession>
<feature type="region of interest" description="Disordered" evidence="2">
    <location>
        <begin position="18"/>
        <end position="47"/>
    </location>
</feature>
<dbReference type="AlphaFoldDB" id="A0A498LU51"/>
<protein>
    <submittedName>
        <fullName evidence="4">Pleckstrin-like protein</fullName>
    </submittedName>
</protein>
<evidence type="ECO:0000313" key="4">
    <source>
        <dbReference type="EMBL" id="RXN10646.1"/>
    </source>
</evidence>
<comment type="caution">
    <text evidence="4">The sequence shown here is derived from an EMBL/GenBank/DDBJ whole genome shotgun (WGS) entry which is preliminary data.</text>
</comment>
<feature type="region of interest" description="Disordered" evidence="2">
    <location>
        <begin position="121"/>
        <end position="167"/>
    </location>
</feature>
<reference evidence="4 5" key="1">
    <citation type="submission" date="2018-03" db="EMBL/GenBank/DDBJ databases">
        <title>Draft genome sequence of Rohu Carp (Labeo rohita).</title>
        <authorList>
            <person name="Das P."/>
            <person name="Kushwaha B."/>
            <person name="Joshi C.G."/>
            <person name="Kumar D."/>
            <person name="Nagpure N.S."/>
            <person name="Sahoo L."/>
            <person name="Das S.P."/>
            <person name="Bit A."/>
            <person name="Patnaik S."/>
            <person name="Meher P.K."/>
            <person name="Jayasankar P."/>
            <person name="Koringa P.G."/>
            <person name="Patel N.V."/>
            <person name="Hinsu A.T."/>
            <person name="Kumar R."/>
            <person name="Pandey M."/>
            <person name="Agarwal S."/>
            <person name="Srivastava S."/>
            <person name="Singh M."/>
            <person name="Iquebal M.A."/>
            <person name="Jaiswal S."/>
            <person name="Angadi U.B."/>
            <person name="Kumar N."/>
            <person name="Raza M."/>
            <person name="Shah T.M."/>
            <person name="Rai A."/>
            <person name="Jena J.K."/>
        </authorList>
    </citation>
    <scope>NUCLEOTIDE SEQUENCE [LARGE SCALE GENOMIC DNA]</scope>
    <source>
        <strain evidence="4">DASCIFA01</strain>
        <tissue evidence="4">Testis</tissue>
    </source>
</reference>